<gene>
    <name evidence="3" type="ORF">F3Y22_tig00110637pilonHSYRG00069</name>
</gene>
<dbReference type="InterPro" id="IPR012328">
    <property type="entry name" value="Chalcone/stilbene_synt_C"/>
</dbReference>
<dbReference type="Proteomes" id="UP000436088">
    <property type="component" value="Unassembled WGS sequence"/>
</dbReference>
<dbReference type="SUPFAM" id="SSF53901">
    <property type="entry name" value="Thiolase-like"/>
    <property type="match status" value="1"/>
</dbReference>
<evidence type="ECO:0000313" key="4">
    <source>
        <dbReference type="Proteomes" id="UP000436088"/>
    </source>
</evidence>
<dbReference type="PANTHER" id="PTHR11877:SF57">
    <property type="entry name" value="CHALCONE SYNTHASE"/>
    <property type="match status" value="1"/>
</dbReference>
<evidence type="ECO:0000259" key="2">
    <source>
        <dbReference type="Pfam" id="PF02797"/>
    </source>
</evidence>
<protein>
    <recommendedName>
        <fullName evidence="2">Chalcone/stilbene synthase C-terminal domain-containing protein</fullName>
    </recommendedName>
</protein>
<dbReference type="GO" id="GO:0016747">
    <property type="term" value="F:acyltransferase activity, transferring groups other than amino-acyl groups"/>
    <property type="evidence" value="ECO:0007669"/>
    <property type="project" value="InterPro"/>
</dbReference>
<dbReference type="InterPro" id="IPR011141">
    <property type="entry name" value="Polyketide_synthase_type-III"/>
</dbReference>
<dbReference type="PANTHER" id="PTHR11877">
    <property type="entry name" value="HYDROXYMETHYLGLUTARYL-COA SYNTHASE"/>
    <property type="match status" value="1"/>
</dbReference>
<dbReference type="Pfam" id="PF02797">
    <property type="entry name" value="Chal_sti_synt_C"/>
    <property type="match status" value="1"/>
</dbReference>
<feature type="domain" description="Chalcone/stilbene synthase C-terminal" evidence="2">
    <location>
        <begin position="1"/>
        <end position="107"/>
    </location>
</feature>
<name>A0A6A2ZYP9_HIBSY</name>
<reference evidence="3" key="1">
    <citation type="submission" date="2019-09" db="EMBL/GenBank/DDBJ databases">
        <title>Draft genome information of white flower Hibiscus syriacus.</title>
        <authorList>
            <person name="Kim Y.-M."/>
        </authorList>
    </citation>
    <scope>NUCLEOTIDE SEQUENCE [LARGE SCALE GENOMIC DNA]</scope>
    <source>
        <strain evidence="3">YM2019G1</strain>
    </source>
</reference>
<evidence type="ECO:0000313" key="3">
    <source>
        <dbReference type="EMBL" id="KAE8696843.1"/>
    </source>
</evidence>
<dbReference type="EMBL" id="VEPZ02001057">
    <property type="protein sequence ID" value="KAE8696843.1"/>
    <property type="molecule type" value="Genomic_DNA"/>
</dbReference>
<evidence type="ECO:0000256" key="1">
    <source>
        <dbReference type="ARBA" id="ARBA00005531"/>
    </source>
</evidence>
<comment type="caution">
    <text evidence="3">The sequence shown here is derived from an EMBL/GenBank/DDBJ whole genome shotgun (WGS) entry which is preliminary data.</text>
</comment>
<organism evidence="3 4">
    <name type="scientific">Hibiscus syriacus</name>
    <name type="common">Rose of Sharon</name>
    <dbReference type="NCBI Taxonomy" id="106335"/>
    <lineage>
        <taxon>Eukaryota</taxon>
        <taxon>Viridiplantae</taxon>
        <taxon>Streptophyta</taxon>
        <taxon>Embryophyta</taxon>
        <taxon>Tracheophyta</taxon>
        <taxon>Spermatophyta</taxon>
        <taxon>Magnoliopsida</taxon>
        <taxon>eudicotyledons</taxon>
        <taxon>Gunneridae</taxon>
        <taxon>Pentapetalae</taxon>
        <taxon>rosids</taxon>
        <taxon>malvids</taxon>
        <taxon>Malvales</taxon>
        <taxon>Malvaceae</taxon>
        <taxon>Malvoideae</taxon>
        <taxon>Hibiscus</taxon>
    </lineage>
</organism>
<dbReference type="Gene3D" id="3.40.47.10">
    <property type="match status" value="1"/>
</dbReference>
<comment type="similarity">
    <text evidence="1">Belongs to the thiolase-like superfamily. Chalcone/stilbene synthases family.</text>
</comment>
<dbReference type="InterPro" id="IPR016039">
    <property type="entry name" value="Thiolase-like"/>
</dbReference>
<dbReference type="AlphaFoldDB" id="A0A6A2ZYP9"/>
<proteinExistence type="inferred from homology"/>
<dbReference type="GO" id="GO:0030639">
    <property type="term" value="P:polyketide biosynthetic process"/>
    <property type="evidence" value="ECO:0007669"/>
    <property type="project" value="TreeGrafter"/>
</dbReference>
<keyword evidence="4" id="KW-1185">Reference proteome</keyword>
<accession>A0A6A2ZYP9</accession>
<sequence length="110" mass="12367">MGMEYYLYRDLPEVVTNNIEQCLLEMFKPLGVDDRNKLFCTVHTGCPAILKGMEEKLGLTSEKLGASWYVPSEYGNMGSASALLALDELRRKSMDDDKSTTGESWSWVCS</sequence>